<gene>
    <name evidence="3" type="primary">hit1</name>
    <name evidence="3" type="ORF">Lmac_2635</name>
</gene>
<dbReference type="PATRIC" id="fig|466.6.peg.2811"/>
<dbReference type="InterPro" id="IPR036265">
    <property type="entry name" value="HIT-like_sf"/>
</dbReference>
<comment type="caution">
    <text evidence="1">Lacks conserved residue(s) required for the propagation of feature annotation.</text>
</comment>
<protein>
    <submittedName>
        <fullName evidence="3">Diadenosine tetraphosphate (Ap4A) hydrolase-like HIT family hydrolase</fullName>
    </submittedName>
</protein>
<dbReference type="RefSeq" id="WP_058453325.1">
    <property type="nucleotide sequence ID" value="NZ_CAAAIB010000002.1"/>
</dbReference>
<reference evidence="3 4" key="1">
    <citation type="submission" date="2015-11" db="EMBL/GenBank/DDBJ databases">
        <title>Genomic analysis of 38 Legionella species identifies large and diverse effector repertoires.</title>
        <authorList>
            <person name="Burstein D."/>
            <person name="Amaro F."/>
            <person name="Zusman T."/>
            <person name="Lifshitz Z."/>
            <person name="Cohen O."/>
            <person name="Gilbert J.A."/>
            <person name="Pupko T."/>
            <person name="Shuman H.A."/>
            <person name="Segal G."/>
        </authorList>
    </citation>
    <scope>NUCLEOTIDE SEQUENCE [LARGE SCALE GENOMIC DNA]</scope>
    <source>
        <strain evidence="3 4">PX-1-G2-E2</strain>
    </source>
</reference>
<evidence type="ECO:0000313" key="4">
    <source>
        <dbReference type="Proteomes" id="UP000054908"/>
    </source>
</evidence>
<dbReference type="PIRSF" id="PIRSF000714">
    <property type="entry name" value="HIT"/>
    <property type="match status" value="1"/>
</dbReference>
<dbReference type="InterPro" id="IPR011146">
    <property type="entry name" value="HIT-like"/>
</dbReference>
<dbReference type="PROSITE" id="PS51084">
    <property type="entry name" value="HIT_2"/>
    <property type="match status" value="1"/>
</dbReference>
<dbReference type="STRING" id="466.Lmac_2635"/>
<dbReference type="OrthoDB" id="9799145at2"/>
<organism evidence="3 4">
    <name type="scientific">Legionella maceachernii</name>
    <dbReference type="NCBI Taxonomy" id="466"/>
    <lineage>
        <taxon>Bacteria</taxon>
        <taxon>Pseudomonadati</taxon>
        <taxon>Pseudomonadota</taxon>
        <taxon>Gammaproteobacteria</taxon>
        <taxon>Legionellales</taxon>
        <taxon>Legionellaceae</taxon>
        <taxon>Legionella</taxon>
    </lineage>
</organism>
<accession>A0A0W0VW61</accession>
<dbReference type="Pfam" id="PF01230">
    <property type="entry name" value="HIT"/>
    <property type="match status" value="1"/>
</dbReference>
<dbReference type="EMBL" id="LNYL01000050">
    <property type="protein sequence ID" value="KTD24548.1"/>
    <property type="molecule type" value="Genomic_DNA"/>
</dbReference>
<dbReference type="Gene3D" id="3.30.428.10">
    <property type="entry name" value="HIT-like"/>
    <property type="match status" value="1"/>
</dbReference>
<comment type="caution">
    <text evidence="3">The sequence shown here is derived from an EMBL/GenBank/DDBJ whole genome shotgun (WGS) entry which is preliminary data.</text>
</comment>
<name>A0A0W0VW61_9GAMM</name>
<feature type="domain" description="HIT" evidence="2">
    <location>
        <begin position="35"/>
        <end position="104"/>
    </location>
</feature>
<sequence length="141" mass="16419">MVFAVDSRIEMSSVLLADWTLSRLYFKKDANFPWIILVPREENVQEIYQLSSPKRQILTEEIAAISQIMRDYFQPEKLNIGALGNIVSQLHVHVVARFKEDKAWPHSIWQPNLTMGVYAEEVLNNHVNALKERIALLQVFR</sequence>
<evidence type="ECO:0000313" key="3">
    <source>
        <dbReference type="EMBL" id="KTD24548.1"/>
    </source>
</evidence>
<dbReference type="GO" id="GO:0016787">
    <property type="term" value="F:hydrolase activity"/>
    <property type="evidence" value="ECO:0007669"/>
    <property type="project" value="UniProtKB-KW"/>
</dbReference>
<proteinExistence type="predicted"/>
<keyword evidence="4" id="KW-1185">Reference proteome</keyword>
<dbReference type="SUPFAM" id="SSF54197">
    <property type="entry name" value="HIT-like"/>
    <property type="match status" value="1"/>
</dbReference>
<keyword evidence="3" id="KW-0378">Hydrolase</keyword>
<evidence type="ECO:0000256" key="1">
    <source>
        <dbReference type="PROSITE-ProRule" id="PRU00464"/>
    </source>
</evidence>
<dbReference type="Proteomes" id="UP000054908">
    <property type="component" value="Unassembled WGS sequence"/>
</dbReference>
<dbReference type="InterPro" id="IPR026026">
    <property type="entry name" value="HIT_Hint"/>
</dbReference>
<dbReference type="AlphaFoldDB" id="A0A0W0VW61"/>
<evidence type="ECO:0000259" key="2">
    <source>
        <dbReference type="PROSITE" id="PS51084"/>
    </source>
</evidence>